<gene>
    <name evidence="1" type="ORF">BDY19DRAFT_1028948</name>
</gene>
<reference evidence="1" key="1">
    <citation type="journal article" date="2021" name="Environ. Microbiol.">
        <title>Gene family expansions and transcriptome signatures uncover fungal adaptations to wood decay.</title>
        <authorList>
            <person name="Hage H."/>
            <person name="Miyauchi S."/>
            <person name="Viragh M."/>
            <person name="Drula E."/>
            <person name="Min B."/>
            <person name="Chaduli D."/>
            <person name="Navarro D."/>
            <person name="Favel A."/>
            <person name="Norest M."/>
            <person name="Lesage-Meessen L."/>
            <person name="Balint B."/>
            <person name="Merenyi Z."/>
            <person name="de Eugenio L."/>
            <person name="Morin E."/>
            <person name="Martinez A.T."/>
            <person name="Baldrian P."/>
            <person name="Stursova M."/>
            <person name="Martinez M.J."/>
            <person name="Novotny C."/>
            <person name="Magnuson J.K."/>
            <person name="Spatafora J.W."/>
            <person name="Maurice S."/>
            <person name="Pangilinan J."/>
            <person name="Andreopoulos W."/>
            <person name="LaButti K."/>
            <person name="Hundley H."/>
            <person name="Na H."/>
            <person name="Kuo A."/>
            <person name="Barry K."/>
            <person name="Lipzen A."/>
            <person name="Henrissat B."/>
            <person name="Riley R."/>
            <person name="Ahrendt S."/>
            <person name="Nagy L.G."/>
            <person name="Grigoriev I.V."/>
            <person name="Martin F."/>
            <person name="Rosso M.N."/>
        </authorList>
    </citation>
    <scope>NUCLEOTIDE SEQUENCE</scope>
    <source>
        <strain evidence="1">CBS 384.51</strain>
    </source>
</reference>
<name>A0ACB8UDP8_9APHY</name>
<evidence type="ECO:0000313" key="1">
    <source>
        <dbReference type="EMBL" id="KAI0092371.1"/>
    </source>
</evidence>
<comment type="caution">
    <text evidence="1">The sequence shown here is derived from an EMBL/GenBank/DDBJ whole genome shotgun (WGS) entry which is preliminary data.</text>
</comment>
<accession>A0ACB8UDP8</accession>
<dbReference type="EMBL" id="MU274904">
    <property type="protein sequence ID" value="KAI0092371.1"/>
    <property type="molecule type" value="Genomic_DNA"/>
</dbReference>
<keyword evidence="2" id="KW-1185">Reference proteome</keyword>
<organism evidence="1 2">
    <name type="scientific">Irpex rosettiformis</name>
    <dbReference type="NCBI Taxonomy" id="378272"/>
    <lineage>
        <taxon>Eukaryota</taxon>
        <taxon>Fungi</taxon>
        <taxon>Dikarya</taxon>
        <taxon>Basidiomycota</taxon>
        <taxon>Agaricomycotina</taxon>
        <taxon>Agaricomycetes</taxon>
        <taxon>Polyporales</taxon>
        <taxon>Irpicaceae</taxon>
        <taxon>Irpex</taxon>
    </lineage>
</organism>
<protein>
    <submittedName>
        <fullName evidence="1">Cytochrome P450</fullName>
    </submittedName>
</protein>
<proteinExistence type="predicted"/>
<evidence type="ECO:0000313" key="2">
    <source>
        <dbReference type="Proteomes" id="UP001055072"/>
    </source>
</evidence>
<sequence length="482" mass="54567">MRCVVHPISAIGAIVPNFALNPGLSWQWHWRNQVYEPLGAKTISVLGWILGDPTIYTTSMEVARQIVNARGQLEKSYETTAIMAQWGPNLFSTNGDDWRRHRRILGAAFNADVYKFVWKETASLFDEMVEAEQWKKQPVVALNPVNKLTTKFALNIISRCAFGNVFSWQYESAQPEAMDFGKALEIVAQSCLFRVIIPNWMYRLPIPLLRRMDAAYKTLGSFMASVLASRKSEMSGNTTEDNQSRHDLFSFMTSASDDEGHAAMSDDEVISNTFLMLFAGHDTTAHTLDAAIGLLALYQDIQQEIYEEIKTVALEDASLPYDAYPKLHKTEACFLESLRLFPAAFLMVRTTTEDTVITTDDPHIHGGRLPLSKGTMLAVDLIGMHYNAEYFPEPEEFKPSRWYDARENDLSMFSFGSRTCIGRRFALTEAVCFLSHLLLSWRVEPIMRDGETAAQWRKRLMVADVSMTLGVKSLPIRLVARV</sequence>
<dbReference type="Proteomes" id="UP001055072">
    <property type="component" value="Unassembled WGS sequence"/>
</dbReference>